<dbReference type="Proteomes" id="UP001201262">
    <property type="component" value="Unassembled WGS sequence"/>
</dbReference>
<evidence type="ECO:0000259" key="2">
    <source>
        <dbReference type="PROSITE" id="PS00036"/>
    </source>
</evidence>
<dbReference type="Pfam" id="PF11905">
    <property type="entry name" value="DUF3425"/>
    <property type="match status" value="1"/>
</dbReference>
<dbReference type="PANTHER" id="PTHR38116">
    <property type="entry name" value="CHROMOSOME 7, WHOLE GENOME SHOTGUN SEQUENCE"/>
    <property type="match status" value="1"/>
</dbReference>
<evidence type="ECO:0000313" key="3">
    <source>
        <dbReference type="EMBL" id="KAH8700967.1"/>
    </source>
</evidence>
<dbReference type="AlphaFoldDB" id="A0AAD4KXF0"/>
<evidence type="ECO:0000256" key="1">
    <source>
        <dbReference type="SAM" id="MobiDB-lite"/>
    </source>
</evidence>
<feature type="compositionally biased region" description="Basic residues" evidence="1">
    <location>
        <begin position="34"/>
        <end position="43"/>
    </location>
</feature>
<protein>
    <recommendedName>
        <fullName evidence="2">BZIP domain-containing protein</fullName>
    </recommendedName>
</protein>
<keyword evidence="4" id="KW-1185">Reference proteome</keyword>
<proteinExistence type="predicted"/>
<dbReference type="EMBL" id="JAJTJA010000004">
    <property type="protein sequence ID" value="KAH8700967.1"/>
    <property type="molecule type" value="Genomic_DNA"/>
</dbReference>
<sequence length="269" mass="31183">MENSWQPYLKSMDDVWSNHTDRAERRRAQNRLAQRAKRKRKSRAQVAKGNLSDQQSAGQQDIPGSGEYEEISIDNQPETQSLLQTPTTAEIPRLEQVSSHNQENFLPPFNSNTSTHTQPSDPSSDTHFMILTSCRSHEAFSRIHTILQLKCSYALAIHVPPFVQPPASLVPTQEQLTIPHMMAIDLLPWKELRSNLTLATDVIDYEEFILDMTSDQLKVWGSTPWDPMGWEVGENFVRKWWVFMDESILYTTNFWRRQRNEKPLEFPTV</sequence>
<dbReference type="InterPro" id="IPR021833">
    <property type="entry name" value="DUF3425"/>
</dbReference>
<comment type="caution">
    <text evidence="3">The sequence shown here is derived from an EMBL/GenBank/DDBJ whole genome shotgun (WGS) entry which is preliminary data.</text>
</comment>
<dbReference type="RefSeq" id="XP_046074673.1">
    <property type="nucleotide sequence ID" value="XM_046215751.1"/>
</dbReference>
<name>A0AAD4KXF0_9EURO</name>
<dbReference type="PROSITE" id="PS00036">
    <property type="entry name" value="BZIP_BASIC"/>
    <property type="match status" value="1"/>
</dbReference>
<accession>A0AAD4KXF0</accession>
<dbReference type="PANTHER" id="PTHR38116:SF9">
    <property type="entry name" value="BZIP DOMAIN-CONTAINING PROTEIN"/>
    <property type="match status" value="1"/>
</dbReference>
<feature type="domain" description="BZIP" evidence="2">
    <location>
        <begin position="25"/>
        <end position="40"/>
    </location>
</feature>
<dbReference type="GeneID" id="70246038"/>
<organism evidence="3 4">
    <name type="scientific">Talaromyces proteolyticus</name>
    <dbReference type="NCBI Taxonomy" id="1131652"/>
    <lineage>
        <taxon>Eukaryota</taxon>
        <taxon>Fungi</taxon>
        <taxon>Dikarya</taxon>
        <taxon>Ascomycota</taxon>
        <taxon>Pezizomycotina</taxon>
        <taxon>Eurotiomycetes</taxon>
        <taxon>Eurotiomycetidae</taxon>
        <taxon>Eurotiales</taxon>
        <taxon>Trichocomaceae</taxon>
        <taxon>Talaromyces</taxon>
        <taxon>Talaromyces sect. Bacilispori</taxon>
    </lineage>
</organism>
<evidence type="ECO:0000313" key="4">
    <source>
        <dbReference type="Proteomes" id="UP001201262"/>
    </source>
</evidence>
<dbReference type="InterPro" id="IPR004827">
    <property type="entry name" value="bZIP"/>
</dbReference>
<feature type="region of interest" description="Disordered" evidence="1">
    <location>
        <begin position="102"/>
        <end position="124"/>
    </location>
</feature>
<feature type="region of interest" description="Disordered" evidence="1">
    <location>
        <begin position="1"/>
        <end position="67"/>
    </location>
</feature>
<reference evidence="3" key="1">
    <citation type="submission" date="2021-12" db="EMBL/GenBank/DDBJ databases">
        <title>Convergent genome expansion in fungi linked to evolution of root-endophyte symbiosis.</title>
        <authorList>
            <consortium name="DOE Joint Genome Institute"/>
            <person name="Ke Y.-H."/>
            <person name="Bonito G."/>
            <person name="Liao H.-L."/>
            <person name="Looney B."/>
            <person name="Rojas-Flechas A."/>
            <person name="Nash J."/>
            <person name="Hameed K."/>
            <person name="Schadt C."/>
            <person name="Martin F."/>
            <person name="Crous P.W."/>
            <person name="Miettinen O."/>
            <person name="Magnuson J.K."/>
            <person name="Labbe J."/>
            <person name="Jacobson D."/>
            <person name="Doktycz M.J."/>
            <person name="Veneault-Fourrey C."/>
            <person name="Kuo A."/>
            <person name="Mondo S."/>
            <person name="Calhoun S."/>
            <person name="Riley R."/>
            <person name="Ohm R."/>
            <person name="LaButti K."/>
            <person name="Andreopoulos B."/>
            <person name="Pangilinan J."/>
            <person name="Nolan M."/>
            <person name="Tritt A."/>
            <person name="Clum A."/>
            <person name="Lipzen A."/>
            <person name="Daum C."/>
            <person name="Barry K."/>
            <person name="Grigoriev I.V."/>
            <person name="Vilgalys R."/>
        </authorList>
    </citation>
    <scope>NUCLEOTIDE SEQUENCE</scope>
    <source>
        <strain evidence="3">PMI_201</strain>
    </source>
</reference>
<gene>
    <name evidence="3" type="ORF">BGW36DRAFT_375317</name>
</gene>
<dbReference type="CDD" id="cd14688">
    <property type="entry name" value="bZIP_YAP"/>
    <property type="match status" value="1"/>
</dbReference>
<dbReference type="GO" id="GO:0003700">
    <property type="term" value="F:DNA-binding transcription factor activity"/>
    <property type="evidence" value="ECO:0007669"/>
    <property type="project" value="InterPro"/>
</dbReference>
<dbReference type="Gene3D" id="1.20.5.170">
    <property type="match status" value="1"/>
</dbReference>